<feature type="transmembrane region" description="Helical" evidence="8">
    <location>
        <begin position="268"/>
        <end position="291"/>
    </location>
</feature>
<dbReference type="EMBL" id="CAID01000007">
    <property type="protein sequence ID" value="CAL54450.1"/>
    <property type="molecule type" value="Genomic_DNA"/>
</dbReference>
<feature type="transmembrane region" description="Helical" evidence="8">
    <location>
        <begin position="211"/>
        <end position="232"/>
    </location>
</feature>
<dbReference type="Gene3D" id="1.10.3430.10">
    <property type="entry name" value="Ammonium transporter AmtB like domains"/>
    <property type="match status" value="1"/>
</dbReference>
<evidence type="ECO:0000259" key="9">
    <source>
        <dbReference type="Pfam" id="PF00909"/>
    </source>
</evidence>
<dbReference type="GO" id="GO:0008519">
    <property type="term" value="F:ammonium channel activity"/>
    <property type="evidence" value="ECO:0007669"/>
    <property type="project" value="InterPro"/>
</dbReference>
<dbReference type="STRING" id="70448.Q015H9"/>
<gene>
    <name evidence="11" type="ORF">BE221DRAFT_72262</name>
    <name evidence="10" type="ORF">OT_ostta07g02180</name>
</gene>
<feature type="transmembrane region" description="Helical" evidence="8">
    <location>
        <begin position="358"/>
        <end position="384"/>
    </location>
</feature>
<dbReference type="Proteomes" id="UP000009170">
    <property type="component" value="Unassembled WGS sequence"/>
</dbReference>
<accession>Q015H9</accession>
<feature type="transmembrane region" description="Helical" evidence="8">
    <location>
        <begin position="81"/>
        <end position="105"/>
    </location>
</feature>
<dbReference type="PANTHER" id="PTHR43029">
    <property type="entry name" value="AMMONIUM TRANSPORTER MEP2"/>
    <property type="match status" value="1"/>
</dbReference>
<organism evidence="10 12">
    <name type="scientific">Ostreococcus tauri</name>
    <name type="common">Marine green alga</name>
    <dbReference type="NCBI Taxonomy" id="70448"/>
    <lineage>
        <taxon>Eukaryota</taxon>
        <taxon>Viridiplantae</taxon>
        <taxon>Chlorophyta</taxon>
        <taxon>Mamiellophyceae</taxon>
        <taxon>Mamiellales</taxon>
        <taxon>Bathycoccaceae</taxon>
        <taxon>Ostreococcus</taxon>
    </lineage>
</organism>
<dbReference type="GO" id="GO:0005886">
    <property type="term" value="C:plasma membrane"/>
    <property type="evidence" value="ECO:0007669"/>
    <property type="project" value="UniProtKB-SubCell"/>
</dbReference>
<evidence type="ECO:0000256" key="4">
    <source>
        <dbReference type="ARBA" id="ARBA00022692"/>
    </source>
</evidence>
<feature type="domain" description="Ammonium transporter AmtB-like" evidence="9">
    <location>
        <begin position="51"/>
        <end position="449"/>
    </location>
</feature>
<evidence type="ECO:0000313" key="11">
    <source>
        <dbReference type="EMBL" id="OUS47438.1"/>
    </source>
</evidence>
<evidence type="ECO:0000313" key="12">
    <source>
        <dbReference type="Proteomes" id="UP000009170"/>
    </source>
</evidence>
<dbReference type="PROSITE" id="PS01219">
    <property type="entry name" value="AMMONIUM_TRANSP"/>
    <property type="match status" value="1"/>
</dbReference>
<keyword evidence="5 8" id="KW-1133">Transmembrane helix</keyword>
<sequence>MSTAVEERSTASKLRAPLAAGALGLAAVTLGGPASAAAAAVPAIVAADTCWILISSALVLFMTIPGLAAFYAGLVRRTNTLSVLIQCFALTAHMSALWFLCGYSLSFSTVGMKEGVVGLASFIGGLDKVALAGVSMSSVAGTIPEALWVLYQMTFAIITPALMIGSLVERMKFNSVMWFSTLWMFAVYFPACHMVWGGAGGYFADMGVLDFAGGIVVHITAGIGALVAAMYLGPRKEAKIHQGNLVLTFLGTAMLWVGWFGFNGGSAGAASAGAAFACLATQLSASVAAIAWTALDVIENGKVSVLGTCTASIAGLAAITPAAGFIGPVGACLMGLASAIVCRFFSTNVKEYFGYDDALDVFGVHGIGGFLGTVMLGILCHPFFGGFNDVPMMKQTAVQMFAAVATAVYTAGASWACLKATDIITNGIRVPAEAEEMGLDVYSHGETAYSPMPR</sequence>
<feature type="transmembrane region" description="Helical" evidence="8">
    <location>
        <begin position="244"/>
        <end position="262"/>
    </location>
</feature>
<evidence type="ECO:0000313" key="10">
    <source>
        <dbReference type="EMBL" id="CAL54450.1"/>
    </source>
</evidence>
<evidence type="ECO:0000256" key="7">
    <source>
        <dbReference type="ARBA" id="ARBA00023177"/>
    </source>
</evidence>
<evidence type="ECO:0000256" key="2">
    <source>
        <dbReference type="ARBA" id="ARBA00005887"/>
    </source>
</evidence>
<feature type="transmembrane region" description="Helical" evidence="8">
    <location>
        <begin position="303"/>
        <end position="319"/>
    </location>
</feature>
<feature type="transmembrane region" description="Helical" evidence="8">
    <location>
        <begin position="396"/>
        <end position="418"/>
    </location>
</feature>
<comment type="similarity">
    <text evidence="2 8">Belongs to the ammonia transporter channel (TC 1.A.11.2) family.</text>
</comment>
<feature type="transmembrane region" description="Helical" evidence="8">
    <location>
        <begin position="146"/>
        <end position="164"/>
    </location>
</feature>
<keyword evidence="7 8" id="KW-0924">Ammonia transport</keyword>
<feature type="transmembrane region" description="Helical" evidence="8">
    <location>
        <begin position="325"/>
        <end position="346"/>
    </location>
</feature>
<evidence type="ECO:0000256" key="5">
    <source>
        <dbReference type="ARBA" id="ARBA00022989"/>
    </source>
</evidence>
<dbReference type="AlphaFoldDB" id="Q015H9"/>
<comment type="subcellular location">
    <subcellularLocation>
        <location evidence="8">Cell membrane</location>
        <topology evidence="8">Multi-pass membrane protein</topology>
    </subcellularLocation>
    <subcellularLocation>
        <location evidence="1">Membrane</location>
        <topology evidence="1">Multi-pass membrane protein</topology>
    </subcellularLocation>
</comment>
<evidence type="ECO:0000256" key="1">
    <source>
        <dbReference type="ARBA" id="ARBA00004141"/>
    </source>
</evidence>
<dbReference type="Pfam" id="PF00909">
    <property type="entry name" value="Ammonium_transp"/>
    <property type="match status" value="1"/>
</dbReference>
<dbReference type="NCBIfam" id="TIGR00836">
    <property type="entry name" value="amt"/>
    <property type="match status" value="1"/>
</dbReference>
<keyword evidence="3 8" id="KW-0813">Transport</keyword>
<keyword evidence="12" id="KW-1185">Reference proteome</keyword>
<dbReference type="Proteomes" id="UP000195557">
    <property type="component" value="Unassembled WGS sequence"/>
</dbReference>
<evidence type="ECO:0000256" key="6">
    <source>
        <dbReference type="ARBA" id="ARBA00023136"/>
    </source>
</evidence>
<dbReference type="PANTHER" id="PTHR43029:SF10">
    <property type="entry name" value="AMMONIUM TRANSPORTER MEP2"/>
    <property type="match status" value="1"/>
</dbReference>
<dbReference type="InterPro" id="IPR018047">
    <property type="entry name" value="Ammonium_transpt_CS"/>
</dbReference>
<keyword evidence="4 8" id="KW-0812">Transmembrane</keyword>
<dbReference type="RefSeq" id="XP_003080283.1">
    <property type="nucleotide sequence ID" value="XM_003080235.1"/>
</dbReference>
<keyword evidence="6 8" id="KW-0472">Membrane</keyword>
<reference evidence="10" key="2">
    <citation type="journal article" date="2014" name="BMC Genomics">
        <title>An improved genome of the model marine alga Ostreococcus tauri unfolds by assessing Illumina de novo assemblies.</title>
        <authorList>
            <person name="Blanc-Mathieu R."/>
            <person name="Verhelst B."/>
            <person name="Derelle E."/>
            <person name="Rombauts S."/>
            <person name="Bouget F.Y."/>
            <person name="Carre I."/>
            <person name="Chateau A."/>
            <person name="Eyre-Walker A."/>
            <person name="Grimsley N."/>
            <person name="Moreau H."/>
            <person name="Piegu B."/>
            <person name="Rivals E."/>
            <person name="Schackwitz W."/>
            <person name="Van de Peer Y."/>
            <person name="Piganeau G."/>
        </authorList>
    </citation>
    <scope>NUCLEOTIDE SEQUENCE</scope>
    <source>
        <strain evidence="10">RCC4221</strain>
    </source>
</reference>
<dbReference type="KEGG" id="ota:OT_ostta07g02180"/>
<dbReference type="OMA" id="QWIFWGY"/>
<accession>A0A1Y5ICY7</accession>
<dbReference type="GeneID" id="9836641"/>
<evidence type="ECO:0000256" key="8">
    <source>
        <dbReference type="RuleBase" id="RU362002"/>
    </source>
</evidence>
<name>Q015H9_OSTTA</name>
<dbReference type="InterPro" id="IPR029020">
    <property type="entry name" value="Ammonium/urea_transptr"/>
</dbReference>
<dbReference type="InParanoid" id="Q015H9"/>
<dbReference type="SUPFAM" id="SSF111352">
    <property type="entry name" value="Ammonium transporter"/>
    <property type="match status" value="1"/>
</dbReference>
<proteinExistence type="inferred from homology"/>
<protein>
    <recommendedName>
        <fullName evidence="8">Ammonium transporter</fullName>
    </recommendedName>
</protein>
<dbReference type="InterPro" id="IPR024041">
    <property type="entry name" value="NH4_transpt_AmtB-like_dom"/>
</dbReference>
<reference evidence="10 12" key="1">
    <citation type="journal article" date="2006" name="Proc. Natl. Acad. Sci. U.S.A.">
        <title>Genome analysis of the smallest free-living eukaryote Ostreococcus tauri unveils many unique features.</title>
        <authorList>
            <person name="Derelle E."/>
            <person name="Ferraz C."/>
            <person name="Rombauts S."/>
            <person name="Rouze P."/>
            <person name="Worden A.Z."/>
            <person name="Robbens S."/>
            <person name="Partensky F."/>
            <person name="Degroeve S."/>
            <person name="Echeynie S."/>
            <person name="Cooke R."/>
            <person name="Saeys Y."/>
            <person name="Wuyts J."/>
            <person name="Jabbari K."/>
            <person name="Bowler C."/>
            <person name="Panaud O."/>
            <person name="Piegu B."/>
            <person name="Ball S.G."/>
            <person name="Ral J.-P."/>
            <person name="Bouget F.-Y."/>
            <person name="Piganeau G."/>
            <person name="De Baets B."/>
            <person name="Picard A."/>
            <person name="Delseny M."/>
            <person name="Demaille J."/>
            <person name="Van de Peer Y."/>
            <person name="Moreau H."/>
        </authorList>
    </citation>
    <scope>NUCLEOTIDE SEQUENCE [LARGE SCALE GENOMIC DNA]</scope>
    <source>
        <strain evidence="10 12">OTTH0595</strain>
    </source>
</reference>
<accession>A0A454XZA7</accession>
<dbReference type="InterPro" id="IPR001905">
    <property type="entry name" value="Ammonium_transpt"/>
</dbReference>
<dbReference type="EMBL" id="KZ155778">
    <property type="protein sequence ID" value="OUS47438.1"/>
    <property type="molecule type" value="Genomic_DNA"/>
</dbReference>
<feature type="transmembrane region" description="Helical" evidence="8">
    <location>
        <begin position="176"/>
        <end position="199"/>
    </location>
</feature>
<evidence type="ECO:0000256" key="3">
    <source>
        <dbReference type="ARBA" id="ARBA00022448"/>
    </source>
</evidence>
<dbReference type="OrthoDB" id="534912at2759"/>
<reference evidence="11" key="3">
    <citation type="submission" date="2017-04" db="EMBL/GenBank/DDBJ databases">
        <title>Population genomics of picophytoplankton unveils novel chromosome hypervariability.</title>
        <authorList>
            <consortium name="DOE Joint Genome Institute"/>
            <person name="Blanc-Mathieu R."/>
            <person name="Krasovec M."/>
            <person name="Hebrard M."/>
            <person name="Yau S."/>
            <person name="Desgranges E."/>
            <person name="Martin J."/>
            <person name="Schackwitz W."/>
            <person name="Kuo A."/>
            <person name="Salin G."/>
            <person name="Donnadieu C."/>
            <person name="Desdevises Y."/>
            <person name="Sanchez-Ferandin S."/>
            <person name="Moreau H."/>
            <person name="Rivals E."/>
            <person name="Grigoriev I.V."/>
            <person name="Grimsley N."/>
            <person name="Eyre-Walker A."/>
            <person name="Piganeau G."/>
        </authorList>
    </citation>
    <scope>NUCLEOTIDE SEQUENCE [LARGE SCALE GENOMIC DNA]</scope>
    <source>
        <strain evidence="11">RCC 1115</strain>
    </source>
</reference>
<feature type="transmembrane region" description="Helical" evidence="8">
    <location>
        <begin position="54"/>
        <end position="74"/>
    </location>
</feature>